<evidence type="ECO:0000256" key="4">
    <source>
        <dbReference type="ARBA" id="ARBA00023128"/>
    </source>
</evidence>
<dbReference type="InterPro" id="IPR013219">
    <property type="entry name" value="Ribosomal_mS33"/>
</dbReference>
<feature type="compositionally biased region" description="Basic and acidic residues" evidence="7">
    <location>
        <begin position="74"/>
        <end position="85"/>
    </location>
</feature>
<keyword evidence="9" id="KW-1185">Reference proteome</keyword>
<keyword evidence="3" id="KW-0689">Ribosomal protein</keyword>
<protein>
    <recommendedName>
        <fullName evidence="6">Small ribosomal subunit protein mS33</fullName>
    </recommendedName>
</protein>
<comment type="caution">
    <text evidence="8">The sequence shown here is derived from an EMBL/GenBank/DDBJ whole genome shotgun (WGS) entry which is preliminary data.</text>
</comment>
<gene>
    <name evidence="8" type="ORF">F5X68DRAFT_258354</name>
</gene>
<dbReference type="Proteomes" id="UP000770015">
    <property type="component" value="Unassembled WGS sequence"/>
</dbReference>
<evidence type="ECO:0000256" key="5">
    <source>
        <dbReference type="ARBA" id="ARBA00023274"/>
    </source>
</evidence>
<dbReference type="PANTHER" id="PTHR13362">
    <property type="entry name" value="MITOCHONDRIAL RIBOSOMAL PROTEIN S33"/>
    <property type="match status" value="1"/>
</dbReference>
<evidence type="ECO:0000313" key="8">
    <source>
        <dbReference type="EMBL" id="KAH6695831.1"/>
    </source>
</evidence>
<dbReference type="GO" id="GO:0005840">
    <property type="term" value="C:ribosome"/>
    <property type="evidence" value="ECO:0007669"/>
    <property type="project" value="UniProtKB-KW"/>
</dbReference>
<comment type="subcellular location">
    <subcellularLocation>
        <location evidence="1">Mitochondrion</location>
    </subcellularLocation>
</comment>
<dbReference type="EMBL" id="JAGSXJ010000002">
    <property type="protein sequence ID" value="KAH6695831.1"/>
    <property type="molecule type" value="Genomic_DNA"/>
</dbReference>
<keyword evidence="5" id="KW-0687">Ribonucleoprotein</keyword>
<dbReference type="AlphaFoldDB" id="A0A9P8VLR9"/>
<accession>A0A9P8VLR9</accession>
<dbReference type="Pfam" id="PF08293">
    <property type="entry name" value="MRP-S33"/>
    <property type="match status" value="1"/>
</dbReference>
<organism evidence="8 9">
    <name type="scientific">Plectosphaerella plurivora</name>
    <dbReference type="NCBI Taxonomy" id="936078"/>
    <lineage>
        <taxon>Eukaryota</taxon>
        <taxon>Fungi</taxon>
        <taxon>Dikarya</taxon>
        <taxon>Ascomycota</taxon>
        <taxon>Pezizomycotina</taxon>
        <taxon>Sordariomycetes</taxon>
        <taxon>Hypocreomycetidae</taxon>
        <taxon>Glomerellales</taxon>
        <taxon>Plectosphaerellaceae</taxon>
        <taxon>Plectosphaerella</taxon>
    </lineage>
</organism>
<comment type="similarity">
    <text evidence="2">Belongs to the mitochondrion-specific ribosomal protein mS33 family.</text>
</comment>
<feature type="region of interest" description="Disordered" evidence="7">
    <location>
        <begin position="73"/>
        <end position="104"/>
    </location>
</feature>
<dbReference type="OrthoDB" id="2257454at2759"/>
<reference evidence="8" key="1">
    <citation type="journal article" date="2021" name="Nat. Commun.">
        <title>Genetic determinants of endophytism in the Arabidopsis root mycobiome.</title>
        <authorList>
            <person name="Mesny F."/>
            <person name="Miyauchi S."/>
            <person name="Thiergart T."/>
            <person name="Pickel B."/>
            <person name="Atanasova L."/>
            <person name="Karlsson M."/>
            <person name="Huettel B."/>
            <person name="Barry K.W."/>
            <person name="Haridas S."/>
            <person name="Chen C."/>
            <person name="Bauer D."/>
            <person name="Andreopoulos W."/>
            <person name="Pangilinan J."/>
            <person name="LaButti K."/>
            <person name="Riley R."/>
            <person name="Lipzen A."/>
            <person name="Clum A."/>
            <person name="Drula E."/>
            <person name="Henrissat B."/>
            <person name="Kohler A."/>
            <person name="Grigoriev I.V."/>
            <person name="Martin F.M."/>
            <person name="Hacquard S."/>
        </authorList>
    </citation>
    <scope>NUCLEOTIDE SEQUENCE</scope>
    <source>
        <strain evidence="8">MPI-SDFR-AT-0117</strain>
    </source>
</reference>
<name>A0A9P8VLR9_9PEZI</name>
<evidence type="ECO:0000256" key="3">
    <source>
        <dbReference type="ARBA" id="ARBA00022980"/>
    </source>
</evidence>
<evidence type="ECO:0000256" key="6">
    <source>
        <dbReference type="ARBA" id="ARBA00035132"/>
    </source>
</evidence>
<evidence type="ECO:0000256" key="2">
    <source>
        <dbReference type="ARBA" id="ARBA00008970"/>
    </source>
</evidence>
<dbReference type="GO" id="GO:0005739">
    <property type="term" value="C:mitochondrion"/>
    <property type="evidence" value="ECO:0007669"/>
    <property type="project" value="UniProtKB-SubCell"/>
</dbReference>
<feature type="compositionally biased region" description="Basic residues" evidence="7">
    <location>
        <begin position="91"/>
        <end position="104"/>
    </location>
</feature>
<sequence>MSVPRARLLDLMKAQCQVFSTTYNPEGLRTGNKVLRQRLRGPSLASYYPERTVTVRDVMKSFGPHLTTFDMEEDDRREHITELKSRGKSAPAKKKVKTEKKKKH</sequence>
<keyword evidence="4" id="KW-0496">Mitochondrion</keyword>
<proteinExistence type="inferred from homology"/>
<dbReference type="PANTHER" id="PTHR13362:SF2">
    <property type="entry name" value="SMALL RIBOSOMAL SUBUNIT PROTEIN MS33"/>
    <property type="match status" value="1"/>
</dbReference>
<evidence type="ECO:0000313" key="9">
    <source>
        <dbReference type="Proteomes" id="UP000770015"/>
    </source>
</evidence>
<dbReference type="GO" id="GO:1990904">
    <property type="term" value="C:ribonucleoprotein complex"/>
    <property type="evidence" value="ECO:0007669"/>
    <property type="project" value="UniProtKB-KW"/>
</dbReference>
<evidence type="ECO:0000256" key="7">
    <source>
        <dbReference type="SAM" id="MobiDB-lite"/>
    </source>
</evidence>
<evidence type="ECO:0000256" key="1">
    <source>
        <dbReference type="ARBA" id="ARBA00004173"/>
    </source>
</evidence>